<evidence type="ECO:0000313" key="4">
    <source>
        <dbReference type="Proteomes" id="UP000078419"/>
    </source>
</evidence>
<gene>
    <name evidence="2" type="ORF">ANAPC1_00218</name>
    <name evidence="1" type="ORF">ANAPHAGO_00632</name>
</gene>
<dbReference type="EMBL" id="FLLR01000005">
    <property type="protein sequence ID" value="SBO13880.1"/>
    <property type="molecule type" value="Genomic_DNA"/>
</dbReference>
<organism evidence="1 3">
    <name type="scientific">Anaplasma phagocytophilum</name>
    <name type="common">Ehrlichia phagocytophila</name>
    <dbReference type="NCBI Taxonomy" id="948"/>
    <lineage>
        <taxon>Bacteria</taxon>
        <taxon>Pseudomonadati</taxon>
        <taxon>Pseudomonadota</taxon>
        <taxon>Alphaproteobacteria</taxon>
        <taxon>Rickettsiales</taxon>
        <taxon>Anaplasmataceae</taxon>
        <taxon>Anaplasma</taxon>
        <taxon>phagocytophilum group</taxon>
    </lineage>
</organism>
<sequence length="33" mass="3807">MALRRVMQRDLSFAILVRKETGPEDIRCMISAV</sequence>
<dbReference type="EMBL" id="CCXQ01000014">
    <property type="protein sequence ID" value="CEG20448.1"/>
    <property type="molecule type" value="Genomic_DNA"/>
</dbReference>
<accession>A0A098EDT2</accession>
<reference evidence="2" key="3">
    <citation type="submission" date="2016-03" db="EMBL/GenBank/DDBJ databases">
        <authorList>
            <person name="Loux V."/>
        </authorList>
    </citation>
    <scope>NUCLEOTIDE SEQUENCE</scope>
    <source>
        <strain evidence="2">C1</strain>
    </source>
</reference>
<reference evidence="4" key="2">
    <citation type="submission" date="2016-03" db="EMBL/GenBank/DDBJ databases">
        <authorList>
            <person name="Loux Valentin"/>
        </authorList>
    </citation>
    <scope>NUCLEOTIDE SEQUENCE [LARGE SCALE GENOMIC DNA]</scope>
    <source>
        <strain evidence="4">C1</strain>
    </source>
</reference>
<evidence type="ECO:0000313" key="3">
    <source>
        <dbReference type="Proteomes" id="UP000055047"/>
    </source>
</evidence>
<dbReference type="AlphaFoldDB" id="A0A098EDT2"/>
<name>A0A098EDT2_ANAPH</name>
<dbReference type="Proteomes" id="UP000055047">
    <property type="component" value="Unassembled WGS sequence"/>
</dbReference>
<protein>
    <submittedName>
        <fullName evidence="1">Uncharacterized protein</fullName>
    </submittedName>
</protein>
<evidence type="ECO:0000313" key="2">
    <source>
        <dbReference type="EMBL" id="SBO13880.1"/>
    </source>
</evidence>
<reference evidence="1 3" key="1">
    <citation type="submission" date="2014-09" db="EMBL/GenBank/DDBJ databases">
        <authorList>
            <person name="Loux Valentin"/>
            <person name="Dugat Thibaut"/>
        </authorList>
    </citation>
    <scope>NUCLEOTIDE SEQUENCE [LARGE SCALE GENOMIC DNA]</scope>
    <source>
        <strain evidence="1 3">BOV-10_179</strain>
    </source>
</reference>
<proteinExistence type="predicted"/>
<evidence type="ECO:0000313" key="1">
    <source>
        <dbReference type="EMBL" id="CEG20448.1"/>
    </source>
</evidence>
<dbReference type="Proteomes" id="UP000078419">
    <property type="component" value="Unassembled WGS sequence"/>
</dbReference>